<protein>
    <submittedName>
        <fullName evidence="2">Uncharacterized protein</fullName>
    </submittedName>
</protein>
<accession>A0A5J4T8W2</accession>
<name>A0A5J4T8W2_9EUKA</name>
<dbReference type="AlphaFoldDB" id="A0A5J4T8W2"/>
<evidence type="ECO:0000313" key="2">
    <source>
        <dbReference type="EMBL" id="KAA6354814.1"/>
    </source>
</evidence>
<dbReference type="Proteomes" id="UP000324800">
    <property type="component" value="Unassembled WGS sequence"/>
</dbReference>
<organism evidence="2 3">
    <name type="scientific">Streblomastix strix</name>
    <dbReference type="NCBI Taxonomy" id="222440"/>
    <lineage>
        <taxon>Eukaryota</taxon>
        <taxon>Metamonada</taxon>
        <taxon>Preaxostyla</taxon>
        <taxon>Oxymonadida</taxon>
        <taxon>Streblomastigidae</taxon>
        <taxon>Streblomastix</taxon>
    </lineage>
</organism>
<evidence type="ECO:0000256" key="1">
    <source>
        <dbReference type="SAM" id="Phobius"/>
    </source>
</evidence>
<gene>
    <name evidence="2" type="ORF">EZS28_049659</name>
</gene>
<sequence length="257" mass="28228">AQVAEEGCDNYTTLCRELPKQQLLVIDDVTCPCYDYGDPRYDDLCDLTSSCTRASTTQLLEIPRSVCQCLEVGDKREECESTTIPCDKASRMLLEDDPQLKICDCVVLGDPRDGCQSDTKPCNKLTISEIEDLPTSLCVCSKFGDPRDKCSSKTSPCNVASANDLKSISVGICQCIDGDLRDECTSFMDQSLRNEEVACFHDCALEPRYPGCTTVCLDQCVDENGKKVLCASGSLRVMWIYTLSILAIPALVGMLMT</sequence>
<comment type="caution">
    <text evidence="2">The sequence shown here is derived from an EMBL/GenBank/DDBJ whole genome shotgun (WGS) entry which is preliminary data.</text>
</comment>
<keyword evidence="1" id="KW-1133">Transmembrane helix</keyword>
<keyword evidence="1" id="KW-0472">Membrane</keyword>
<feature type="transmembrane region" description="Helical" evidence="1">
    <location>
        <begin position="238"/>
        <end position="256"/>
    </location>
</feature>
<keyword evidence="1" id="KW-0812">Transmembrane</keyword>
<proteinExistence type="predicted"/>
<evidence type="ECO:0000313" key="3">
    <source>
        <dbReference type="Proteomes" id="UP000324800"/>
    </source>
</evidence>
<reference evidence="2 3" key="1">
    <citation type="submission" date="2019-03" db="EMBL/GenBank/DDBJ databases">
        <title>Single cell metagenomics reveals metabolic interactions within the superorganism composed of flagellate Streblomastix strix and complex community of Bacteroidetes bacteria on its surface.</title>
        <authorList>
            <person name="Treitli S.C."/>
            <person name="Kolisko M."/>
            <person name="Husnik F."/>
            <person name="Keeling P."/>
            <person name="Hampl V."/>
        </authorList>
    </citation>
    <scope>NUCLEOTIDE SEQUENCE [LARGE SCALE GENOMIC DNA]</scope>
    <source>
        <strain evidence="2">ST1C</strain>
    </source>
</reference>
<dbReference type="EMBL" id="SNRW01035665">
    <property type="protein sequence ID" value="KAA6354814.1"/>
    <property type="molecule type" value="Genomic_DNA"/>
</dbReference>
<feature type="non-terminal residue" evidence="2">
    <location>
        <position position="1"/>
    </location>
</feature>